<dbReference type="AlphaFoldDB" id="B0DLZ7"/>
<keyword evidence="3" id="KW-1185">Reference proteome</keyword>
<dbReference type="HOGENOM" id="CLU_020082_0_0_1"/>
<name>B0DLZ7_LACBS</name>
<feature type="compositionally biased region" description="Basic residues" evidence="1">
    <location>
        <begin position="382"/>
        <end position="394"/>
    </location>
</feature>
<proteinExistence type="predicted"/>
<evidence type="ECO:0000313" key="3">
    <source>
        <dbReference type="Proteomes" id="UP000001194"/>
    </source>
</evidence>
<reference evidence="2 3" key="1">
    <citation type="journal article" date="2008" name="Nature">
        <title>The genome of Laccaria bicolor provides insights into mycorrhizal symbiosis.</title>
        <authorList>
            <person name="Martin F."/>
            <person name="Aerts A."/>
            <person name="Ahren D."/>
            <person name="Brun A."/>
            <person name="Danchin E.G.J."/>
            <person name="Duchaussoy F."/>
            <person name="Gibon J."/>
            <person name="Kohler A."/>
            <person name="Lindquist E."/>
            <person name="Pereda V."/>
            <person name="Salamov A."/>
            <person name="Shapiro H.J."/>
            <person name="Wuyts J."/>
            <person name="Blaudez D."/>
            <person name="Buee M."/>
            <person name="Brokstein P."/>
            <person name="Canbaeck B."/>
            <person name="Cohen D."/>
            <person name="Courty P.E."/>
            <person name="Coutinho P.M."/>
            <person name="Delaruelle C."/>
            <person name="Detter J.C."/>
            <person name="Deveau A."/>
            <person name="DiFazio S."/>
            <person name="Duplessis S."/>
            <person name="Fraissinet-Tachet L."/>
            <person name="Lucic E."/>
            <person name="Frey-Klett P."/>
            <person name="Fourrey C."/>
            <person name="Feussner I."/>
            <person name="Gay G."/>
            <person name="Grimwood J."/>
            <person name="Hoegger P.J."/>
            <person name="Jain P."/>
            <person name="Kilaru S."/>
            <person name="Labbe J."/>
            <person name="Lin Y.C."/>
            <person name="Legue V."/>
            <person name="Le Tacon F."/>
            <person name="Marmeisse R."/>
            <person name="Melayah D."/>
            <person name="Montanini B."/>
            <person name="Muratet M."/>
            <person name="Nehls U."/>
            <person name="Niculita-Hirzel H."/>
            <person name="Oudot-Le Secq M.P."/>
            <person name="Peter M."/>
            <person name="Quesneville H."/>
            <person name="Rajashekar B."/>
            <person name="Reich M."/>
            <person name="Rouhier N."/>
            <person name="Schmutz J."/>
            <person name="Yin T."/>
            <person name="Chalot M."/>
            <person name="Henrissat B."/>
            <person name="Kuees U."/>
            <person name="Lucas S."/>
            <person name="Van de Peer Y."/>
            <person name="Podila G.K."/>
            <person name="Polle A."/>
            <person name="Pukkila P.J."/>
            <person name="Richardson P.M."/>
            <person name="Rouze P."/>
            <person name="Sanders I.R."/>
            <person name="Stajich J.E."/>
            <person name="Tunlid A."/>
            <person name="Tuskan G."/>
            <person name="Grigoriev I.V."/>
        </authorList>
    </citation>
    <scope>NUCLEOTIDE SEQUENCE [LARGE SCALE GENOMIC DNA]</scope>
    <source>
        <strain evidence="3">S238N-H82 / ATCC MYA-4686</strain>
    </source>
</reference>
<evidence type="ECO:0000256" key="1">
    <source>
        <dbReference type="SAM" id="MobiDB-lite"/>
    </source>
</evidence>
<dbReference type="OrthoDB" id="2803783at2759"/>
<feature type="compositionally biased region" description="Polar residues" evidence="1">
    <location>
        <begin position="556"/>
        <end position="568"/>
    </location>
</feature>
<feature type="compositionally biased region" description="Low complexity" evidence="1">
    <location>
        <begin position="319"/>
        <end position="334"/>
    </location>
</feature>
<feature type="region of interest" description="Disordered" evidence="1">
    <location>
        <begin position="50"/>
        <end position="71"/>
    </location>
</feature>
<feature type="region of interest" description="Disordered" evidence="1">
    <location>
        <begin position="304"/>
        <end position="335"/>
    </location>
</feature>
<organism evidence="3">
    <name type="scientific">Laccaria bicolor (strain S238N-H82 / ATCC MYA-4686)</name>
    <name type="common">Bicoloured deceiver</name>
    <name type="synonym">Laccaria laccata var. bicolor</name>
    <dbReference type="NCBI Taxonomy" id="486041"/>
    <lineage>
        <taxon>Eukaryota</taxon>
        <taxon>Fungi</taxon>
        <taxon>Dikarya</taxon>
        <taxon>Basidiomycota</taxon>
        <taxon>Agaricomycotina</taxon>
        <taxon>Agaricomycetes</taxon>
        <taxon>Agaricomycetidae</taxon>
        <taxon>Agaricales</taxon>
        <taxon>Agaricineae</taxon>
        <taxon>Hydnangiaceae</taxon>
        <taxon>Laccaria</taxon>
    </lineage>
</organism>
<protein>
    <submittedName>
        <fullName evidence="2">Predicted protein</fullName>
    </submittedName>
</protein>
<dbReference type="Proteomes" id="UP000001194">
    <property type="component" value="Unassembled WGS sequence"/>
</dbReference>
<feature type="compositionally biased region" description="Basic and acidic residues" evidence="1">
    <location>
        <begin position="395"/>
        <end position="411"/>
    </location>
</feature>
<feature type="region of interest" description="Disordered" evidence="1">
    <location>
        <begin position="556"/>
        <end position="627"/>
    </location>
</feature>
<gene>
    <name evidence="2" type="ORF">LACBIDRAFT_330635</name>
</gene>
<dbReference type="GeneID" id="6080546"/>
<dbReference type="KEGG" id="lbc:LACBIDRAFT_330635"/>
<dbReference type="RefSeq" id="XP_001884999.1">
    <property type="nucleotide sequence ID" value="XM_001884964.1"/>
</dbReference>
<dbReference type="InParanoid" id="B0DLZ7"/>
<accession>B0DLZ7</accession>
<feature type="region of interest" description="Disordered" evidence="1">
    <location>
        <begin position="378"/>
        <end position="414"/>
    </location>
</feature>
<feature type="compositionally biased region" description="Basic and acidic residues" evidence="1">
    <location>
        <begin position="304"/>
        <end position="317"/>
    </location>
</feature>
<evidence type="ECO:0000313" key="2">
    <source>
        <dbReference type="EMBL" id="EDR04480.1"/>
    </source>
</evidence>
<feature type="compositionally biased region" description="Basic and acidic residues" evidence="1">
    <location>
        <begin position="56"/>
        <end position="71"/>
    </location>
</feature>
<sequence length="836" mass="92345">MTRASWADKDQHNWLDSRKAQFIEVNQRKAAAKEFFPDVVKDFREKWPVSPATPEEVEKAGSEESATKKKREKYDKRVRDWFHNNTRNVASNGGTHGILKVKAKPKMLQAWQAYHALTYQTKWKPFIQERWTAYQEEWATEHPEESKPAKGRFQIMVEFIKEKYAGETPEIRAECEEYRKNRRDETPTALAGEEATKNIELQSAITRLPRSLAAMGASLMEQTGWNITILAGGPSPEHDGMIVSFLSHTGKTKSGETFEKFLGKQDYDASLLLPFERFLNSSFSAEDCASCRLVKVETDADLEVSDKEWHSEQKEDGDNMAAEDNGGDNAAAGAHGDHHVTATKSHGLSEYEINKAKNVAELKRKLAEVDKKYPFPEELRGKKEHRKPASIKKGKAPEGEVVRRGSTRIKDQANSSTTAVLSLITPTSESQPTVPISIVAPLDHQNELPTEELALSVALPVSAQTPGASALAIDSGPTSIYNSEPTPAPMGLDLAHSTSLTHFPATPISVGDSSNIGGELAHLTIDSGPTSITNSDSAPAPVSLDLAHTTSLTLSPATPISVGDSSNIGGEFARQPTELSQEKPASSELTCPIGGPSNIGGDLAHQSTEPAQEKPTGGERNSDTDDSELPSYLVLMIGYLRGVAADRVWQDLVTNLVGFEKFGHPANGNLSTKSRPQEISDWVRSKKKDVVPSIKQDVYGPHFMEWWGGLQPSWRQFQGANGPLDLVRETPKAETWVALKKGGTSGIYVVVMGLSWWIKSQQNERDANAWAVVDDLSWVIRQMTDGQDSLALTVQKRHRDDDCQGNEVEDQPLQKRREYIGLMVMVWHFCKFFVLG</sequence>
<dbReference type="EMBL" id="DS547118">
    <property type="protein sequence ID" value="EDR04480.1"/>
    <property type="molecule type" value="Genomic_DNA"/>
</dbReference>
<feature type="compositionally biased region" description="Polar residues" evidence="1">
    <location>
        <begin position="577"/>
        <end position="589"/>
    </location>
</feature>